<sequence length="424" mass="48390">MDLLEQHDVLVDILGRLPPRSLAACRRVCTAWRATVDGHRLLRAAELPLSPQGIFYETTDMIVPMLFSRPSMARHVAATFRGLGDSFLLELMDCCNGLLLLWDHVLNPATGQVVQLPPQPRPCAVDGCKNCCGSDHYLAYDPAVSPHYEVFLVPFIPVHLSPDHISRHICHQPGQVSAMEWPPSPFILHVFSSSRTGGGGCWEEGHLCDKGRPPEQLPMSNREITINSHNDTYRVIKLPNGKKGTPRLGKSKNGVYCALRSQRGMFEVWFLDESHDGHQMQWALNNKIDLEPVIEYYRRNNYTDKEQWISVSLEEDPENNAKLERLLVQDIDEEWNFDDENATDVIGWTRKCSSTEYPYYVDCFGFHPCKEIVFFYGRGRTVAYHLNCSKVRLLGKMKDDQRAHMVESFPYAPCWMRNLPGSNN</sequence>
<organism evidence="1 2">
    <name type="scientific">Avena sativa</name>
    <name type="common">Oat</name>
    <dbReference type="NCBI Taxonomy" id="4498"/>
    <lineage>
        <taxon>Eukaryota</taxon>
        <taxon>Viridiplantae</taxon>
        <taxon>Streptophyta</taxon>
        <taxon>Embryophyta</taxon>
        <taxon>Tracheophyta</taxon>
        <taxon>Spermatophyta</taxon>
        <taxon>Magnoliopsida</taxon>
        <taxon>Liliopsida</taxon>
        <taxon>Poales</taxon>
        <taxon>Poaceae</taxon>
        <taxon>BOP clade</taxon>
        <taxon>Pooideae</taxon>
        <taxon>Poodae</taxon>
        <taxon>Poeae</taxon>
        <taxon>Poeae Chloroplast Group 1 (Aveneae type)</taxon>
        <taxon>Aveninae</taxon>
        <taxon>Avena</taxon>
    </lineage>
</organism>
<name>A0ACD5V5K1_AVESA</name>
<dbReference type="EnsemblPlants" id="AVESA.00010b.r2.2DG0383960.1">
    <property type="protein sequence ID" value="AVESA.00010b.r2.2DG0383960.1.CDS"/>
    <property type="gene ID" value="AVESA.00010b.r2.2DG0383960"/>
</dbReference>
<evidence type="ECO:0000313" key="1">
    <source>
        <dbReference type="EnsemblPlants" id="AVESA.00010b.r2.2DG0383960.1.CDS"/>
    </source>
</evidence>
<protein>
    <submittedName>
        <fullName evidence="1">Uncharacterized protein</fullName>
    </submittedName>
</protein>
<reference evidence="1" key="1">
    <citation type="submission" date="2021-05" db="EMBL/GenBank/DDBJ databases">
        <authorList>
            <person name="Scholz U."/>
            <person name="Mascher M."/>
            <person name="Fiebig A."/>
        </authorList>
    </citation>
    <scope>NUCLEOTIDE SEQUENCE [LARGE SCALE GENOMIC DNA]</scope>
</reference>
<accession>A0ACD5V5K1</accession>
<reference evidence="1" key="2">
    <citation type="submission" date="2025-09" db="UniProtKB">
        <authorList>
            <consortium name="EnsemblPlants"/>
        </authorList>
    </citation>
    <scope>IDENTIFICATION</scope>
</reference>
<proteinExistence type="predicted"/>
<evidence type="ECO:0000313" key="2">
    <source>
        <dbReference type="Proteomes" id="UP001732700"/>
    </source>
</evidence>
<keyword evidence="2" id="KW-1185">Reference proteome</keyword>
<dbReference type="Proteomes" id="UP001732700">
    <property type="component" value="Chromosome 2D"/>
</dbReference>